<feature type="domain" description="SH3" evidence="6">
    <location>
        <begin position="1"/>
        <end position="58"/>
    </location>
</feature>
<keyword evidence="10" id="KW-1185">Reference proteome</keyword>
<dbReference type="PROSITE" id="PS50002">
    <property type="entry name" value="SH3"/>
    <property type="match status" value="1"/>
</dbReference>
<feature type="region of interest" description="Disordered" evidence="5">
    <location>
        <begin position="967"/>
        <end position="990"/>
    </location>
</feature>
<feature type="compositionally biased region" description="Low complexity" evidence="5">
    <location>
        <begin position="699"/>
        <end position="709"/>
    </location>
</feature>
<dbReference type="SMART" id="SM00147">
    <property type="entry name" value="RasGEF"/>
    <property type="match status" value="1"/>
</dbReference>
<feature type="region of interest" description="Disordered" evidence="5">
    <location>
        <begin position="582"/>
        <end position="615"/>
    </location>
</feature>
<feature type="compositionally biased region" description="Low complexity" evidence="5">
    <location>
        <begin position="718"/>
        <end position="735"/>
    </location>
</feature>
<feature type="compositionally biased region" description="Low complexity" evidence="5">
    <location>
        <begin position="587"/>
        <end position="596"/>
    </location>
</feature>
<evidence type="ECO:0000256" key="1">
    <source>
        <dbReference type="ARBA" id="ARBA00022443"/>
    </source>
</evidence>
<dbReference type="PANTHER" id="PTHR23113">
    <property type="entry name" value="GUANINE NUCLEOTIDE EXCHANGE FACTOR"/>
    <property type="match status" value="1"/>
</dbReference>
<reference evidence="9 10" key="1">
    <citation type="journal article" date="2018" name="Mol. Biol. Evol.">
        <title>Broad Genomic Sampling Reveals a Smut Pathogenic Ancestry of the Fungal Clade Ustilaginomycotina.</title>
        <authorList>
            <person name="Kijpornyongpan T."/>
            <person name="Mondo S.J."/>
            <person name="Barry K."/>
            <person name="Sandor L."/>
            <person name="Lee J."/>
            <person name="Lipzen A."/>
            <person name="Pangilinan J."/>
            <person name="LaButti K."/>
            <person name="Hainaut M."/>
            <person name="Henrissat B."/>
            <person name="Grigoriev I.V."/>
            <person name="Spatafora J.W."/>
            <person name="Aime M.C."/>
        </authorList>
    </citation>
    <scope>NUCLEOTIDE SEQUENCE [LARGE SCALE GENOMIC DNA]</scope>
    <source>
        <strain evidence="9 10">MCA 3882</strain>
    </source>
</reference>
<dbReference type="InterPro" id="IPR036964">
    <property type="entry name" value="RASGEF_cat_dom_sf"/>
</dbReference>
<dbReference type="CDD" id="cd11883">
    <property type="entry name" value="SH3_Sdc25"/>
    <property type="match status" value="1"/>
</dbReference>
<feature type="domain" description="Ras-GEF" evidence="7">
    <location>
        <begin position="1051"/>
        <end position="1296"/>
    </location>
</feature>
<dbReference type="InterPro" id="IPR000651">
    <property type="entry name" value="Ras-like_Gua-exchang_fac_N"/>
</dbReference>
<dbReference type="CDD" id="cd06224">
    <property type="entry name" value="REM"/>
    <property type="match status" value="1"/>
</dbReference>
<dbReference type="PROSITE" id="PS50009">
    <property type="entry name" value="RASGEF_CAT"/>
    <property type="match status" value="1"/>
</dbReference>
<protein>
    <submittedName>
        <fullName evidence="9">Ras GEF</fullName>
    </submittedName>
</protein>
<dbReference type="GeneID" id="37017688"/>
<dbReference type="PANTHER" id="PTHR23113:SF354">
    <property type="entry name" value="BUD SITE SELECTION PROTEIN 5"/>
    <property type="match status" value="1"/>
</dbReference>
<evidence type="ECO:0000259" key="8">
    <source>
        <dbReference type="PROSITE" id="PS50212"/>
    </source>
</evidence>
<dbReference type="InterPro" id="IPR036028">
    <property type="entry name" value="SH3-like_dom_sf"/>
</dbReference>
<sequence>EEYVVALHDFASNNETCLSFVSGQVIRVFNRDESGWWDGELDGQRGWFPSNYVDESGLTSDSNAFGFSERDEVPEAFNPDRTVDGFDQVSSESARETLGSSGSSHHTATYANNRHLRRPNGAVELHAPMPSIVEPIQHAISLLHNAVRANRIAHFQPSTACVISSVRSVLSSTDCLTRESSVLKAHPVLAKERKQILAELSRLVTQARRASDPTFDNASLAQEMEIMLRMADQVIFNVKRFLDVAVECGVHIPDKHSSVYDDMYDDGRLSATTSRQGGNFPNRFDQDKTPTPDSPRSSTYRTAFTSDHVSPRSSRSYVDLRGSNPPLSTFRGEGNALTVAARIKAQALNQNGSTPNLFSTNTSATDARAHAEAYAQDGNSASHGSHSPEGSGDSETHSDERRAESSEGSDEGPIPSVPKECAPAEVMERIQHANDHLLSIIAAFIGHIHGHTRESHASSYAFLIDMTRATVDGVRNLLVIVEAVHGCQELASKLPKQMQILWETRESVYEATASLVTAARVITSSAKAEKSPSLGDGEDDEKQKLLQAATIVLRAGGECVGAVKLCLNRAPASLRITLAMPSSLHAQSQRSQSSTSREGHNANDQGDEEAEAGERHIEAAEVRRNKHTLSYLGRKATSLSCLRERYEQDVEGPATPSSRFADVAEEANEDSSDVFVSIDMNTLDPNDETKKNANNTQQSEAAESSDSSEPMSRDHSRTSASTLHSTHSITTPSTSARPSMDRGEHAASNSLGQHQQINSEIDARNRSGSSASVGRLSQMTTTTSEASSPASISSPSFPSPPKRVGRSLSSDARILAPDYDSSEICFNSEGQLTGATLKALVEKMTPHNTTIDATLSNAFFLCFRLFTTPMELFEVLEARYNMRAPAEIELNADDFTRWTELKVAPVRLRVFNFFKLWLENHWNGATDHCILEKLIEFTQTSMMHSLNKPGQRLAELANRRLSAGPSAKMQTVAVTSPGSGGSGTRGPGSLKRMVSADRVVKTTPGLTEIVSMYTPNATPKSSSAPQPIVSKTLMTQLKQLAPARVNVMDFDPLELSRQLTIMESRIYCSILPEELLGQEFSKKVGVSNAINVKRMSALSTHITGWVSECILNEDDARKRTQLVKFFIKLGDRCLMLNNFNALFAVQSALNSSTIARLKKTWDGLPSKYRTLMEQQRKAVEHTRNFAGYRQRLRSIMPPALPFVGLFLTDLTFCHEGNASTRPSPADPNKRLLNFDKYVKMSRIIGDLQRFQTPYNLSEVAEIQEYLQTMLESSSQSGKNAVTAEELYRRSLRLEPRNNSNGTIQTGHGLGVGSTVPDGISSLNTVSNRTGLGSVGGLDIFNWK</sequence>
<evidence type="ECO:0000313" key="9">
    <source>
        <dbReference type="EMBL" id="PWN32833.1"/>
    </source>
</evidence>
<feature type="region of interest" description="Disordered" evidence="5">
    <location>
        <begin position="646"/>
        <end position="806"/>
    </location>
</feature>
<accession>A0A316V9G1</accession>
<dbReference type="OrthoDB" id="28357at2759"/>
<dbReference type="FunFam" id="2.30.30.40:FF:000072">
    <property type="entry name" value="Unconventional Myosin IB"/>
    <property type="match status" value="1"/>
</dbReference>
<dbReference type="InterPro" id="IPR001452">
    <property type="entry name" value="SH3_domain"/>
</dbReference>
<dbReference type="Pfam" id="PF14604">
    <property type="entry name" value="SH3_9"/>
    <property type="match status" value="1"/>
</dbReference>
<evidence type="ECO:0000313" key="10">
    <source>
        <dbReference type="Proteomes" id="UP000245771"/>
    </source>
</evidence>
<feature type="compositionally biased region" description="Acidic residues" evidence="5">
    <location>
        <begin position="663"/>
        <end position="672"/>
    </location>
</feature>
<dbReference type="InterPro" id="IPR008937">
    <property type="entry name" value="Ras-like_GEF"/>
</dbReference>
<keyword evidence="1 4" id="KW-0728">SH3 domain</keyword>
<feature type="compositionally biased region" description="Polar residues" evidence="5">
    <location>
        <begin position="270"/>
        <end position="279"/>
    </location>
</feature>
<feature type="compositionally biased region" description="Polar residues" evidence="5">
    <location>
        <begin position="766"/>
        <end position="779"/>
    </location>
</feature>
<dbReference type="EMBL" id="KZ819605">
    <property type="protein sequence ID" value="PWN32833.1"/>
    <property type="molecule type" value="Genomic_DNA"/>
</dbReference>
<dbReference type="Gene3D" id="2.30.30.40">
    <property type="entry name" value="SH3 Domains"/>
    <property type="match status" value="1"/>
</dbReference>
<dbReference type="InterPro" id="IPR056685">
    <property type="entry name" value="DUF7783"/>
</dbReference>
<dbReference type="Proteomes" id="UP000245771">
    <property type="component" value="Unassembled WGS sequence"/>
</dbReference>
<evidence type="ECO:0000259" key="7">
    <source>
        <dbReference type="PROSITE" id="PS50009"/>
    </source>
</evidence>
<dbReference type="SUPFAM" id="SSF48366">
    <property type="entry name" value="Ras GEF"/>
    <property type="match status" value="1"/>
</dbReference>
<evidence type="ECO:0000259" key="6">
    <source>
        <dbReference type="PROSITE" id="PS50002"/>
    </source>
</evidence>
<dbReference type="Gene3D" id="1.20.870.10">
    <property type="entry name" value="Son of sevenless (SoS) protein Chain: S domain 1"/>
    <property type="match status" value="1"/>
</dbReference>
<dbReference type="Gene3D" id="1.10.840.10">
    <property type="entry name" value="Ras guanine-nucleotide exchange factors catalytic domain"/>
    <property type="match status" value="1"/>
</dbReference>
<proteinExistence type="predicted"/>
<evidence type="ECO:0000256" key="4">
    <source>
        <dbReference type="PROSITE-ProRule" id="PRU00192"/>
    </source>
</evidence>
<dbReference type="PROSITE" id="PS50212">
    <property type="entry name" value="RASGEF_NTER"/>
    <property type="match status" value="1"/>
</dbReference>
<dbReference type="RefSeq" id="XP_025353135.1">
    <property type="nucleotide sequence ID" value="XM_025495907.1"/>
</dbReference>
<evidence type="ECO:0000256" key="3">
    <source>
        <dbReference type="PROSITE-ProRule" id="PRU00168"/>
    </source>
</evidence>
<feature type="compositionally biased region" description="Polar residues" evidence="5">
    <location>
        <begin position="88"/>
        <end position="112"/>
    </location>
</feature>
<feature type="compositionally biased region" description="Polar residues" evidence="5">
    <location>
        <begin position="1296"/>
        <end position="1305"/>
    </location>
</feature>
<feature type="non-terminal residue" evidence="9">
    <location>
        <position position="1343"/>
    </location>
</feature>
<dbReference type="InterPro" id="IPR001895">
    <property type="entry name" value="RASGEF_cat_dom"/>
</dbReference>
<feature type="region of interest" description="Disordered" evidence="5">
    <location>
        <begin position="75"/>
        <end position="116"/>
    </location>
</feature>
<dbReference type="InParanoid" id="A0A316V9G1"/>
<dbReference type="GO" id="GO:0005085">
    <property type="term" value="F:guanyl-nucleotide exchange factor activity"/>
    <property type="evidence" value="ECO:0007669"/>
    <property type="project" value="UniProtKB-KW"/>
</dbReference>
<dbReference type="PRINTS" id="PR00452">
    <property type="entry name" value="SH3DOMAIN"/>
</dbReference>
<organism evidence="9 10">
    <name type="scientific">Meira miltonrushii</name>
    <dbReference type="NCBI Taxonomy" id="1280837"/>
    <lineage>
        <taxon>Eukaryota</taxon>
        <taxon>Fungi</taxon>
        <taxon>Dikarya</taxon>
        <taxon>Basidiomycota</taxon>
        <taxon>Ustilaginomycotina</taxon>
        <taxon>Exobasidiomycetes</taxon>
        <taxon>Exobasidiales</taxon>
        <taxon>Brachybasidiaceae</taxon>
        <taxon>Meira</taxon>
    </lineage>
</organism>
<dbReference type="InterPro" id="IPR023578">
    <property type="entry name" value="Ras_GEF_dom_sf"/>
</dbReference>
<feature type="non-terminal residue" evidence="9">
    <location>
        <position position="1"/>
    </location>
</feature>
<feature type="compositionally biased region" description="Basic and acidic residues" evidence="5">
    <location>
        <begin position="394"/>
        <end position="405"/>
    </location>
</feature>
<feature type="region of interest" description="Disordered" evidence="5">
    <location>
        <begin position="1292"/>
        <end position="1311"/>
    </location>
</feature>
<dbReference type="SMART" id="SM00326">
    <property type="entry name" value="SH3"/>
    <property type="match status" value="1"/>
</dbReference>
<dbReference type="Pfam" id="PF00618">
    <property type="entry name" value="RasGEF_N"/>
    <property type="match status" value="1"/>
</dbReference>
<dbReference type="STRING" id="1280837.A0A316V9G1"/>
<gene>
    <name evidence="9" type="ORF">FA14DRAFT_110111</name>
</gene>
<dbReference type="SMART" id="SM00229">
    <property type="entry name" value="RasGEFN"/>
    <property type="match status" value="1"/>
</dbReference>
<dbReference type="GO" id="GO:0005886">
    <property type="term" value="C:plasma membrane"/>
    <property type="evidence" value="ECO:0007669"/>
    <property type="project" value="TreeGrafter"/>
</dbReference>
<dbReference type="Pfam" id="PF00617">
    <property type="entry name" value="RasGEF"/>
    <property type="match status" value="1"/>
</dbReference>
<dbReference type="Pfam" id="PF25006">
    <property type="entry name" value="DUF7783"/>
    <property type="match status" value="1"/>
</dbReference>
<dbReference type="SUPFAM" id="SSF50044">
    <property type="entry name" value="SH3-domain"/>
    <property type="match status" value="1"/>
</dbReference>
<dbReference type="GO" id="GO:0007265">
    <property type="term" value="P:Ras protein signal transduction"/>
    <property type="evidence" value="ECO:0007669"/>
    <property type="project" value="TreeGrafter"/>
</dbReference>
<feature type="compositionally biased region" description="Polar residues" evidence="5">
    <location>
        <begin position="291"/>
        <end position="316"/>
    </location>
</feature>
<keyword evidence="2 3" id="KW-0344">Guanine-nucleotide releasing factor</keyword>
<feature type="region of interest" description="Disordered" evidence="5">
    <location>
        <begin position="270"/>
        <end position="332"/>
    </location>
</feature>
<feature type="compositionally biased region" description="Low complexity" evidence="5">
    <location>
        <begin position="780"/>
        <end position="796"/>
    </location>
</feature>
<feature type="region of interest" description="Disordered" evidence="5">
    <location>
        <begin position="375"/>
        <end position="419"/>
    </location>
</feature>
<evidence type="ECO:0000256" key="2">
    <source>
        <dbReference type="ARBA" id="ARBA00022658"/>
    </source>
</evidence>
<name>A0A316V9G1_9BASI</name>
<feature type="compositionally biased region" description="Polar residues" evidence="5">
    <location>
        <begin position="747"/>
        <end position="759"/>
    </location>
</feature>
<evidence type="ECO:0000256" key="5">
    <source>
        <dbReference type="SAM" id="MobiDB-lite"/>
    </source>
</evidence>
<dbReference type="CDD" id="cd00155">
    <property type="entry name" value="RasGEF"/>
    <property type="match status" value="1"/>
</dbReference>
<feature type="domain" description="N-terminal Ras-GEF" evidence="8">
    <location>
        <begin position="828"/>
        <end position="961"/>
    </location>
</feature>